<sequence length="43" mass="4363">MYLVLYAAESRSASPDVGLLALTVDGDVIAGGGPLRGDDVTVQ</sequence>
<organism evidence="1 2">
    <name type="scientific">Danaus plexippus plexippus</name>
    <dbReference type="NCBI Taxonomy" id="278856"/>
    <lineage>
        <taxon>Eukaryota</taxon>
        <taxon>Metazoa</taxon>
        <taxon>Ecdysozoa</taxon>
        <taxon>Arthropoda</taxon>
        <taxon>Hexapoda</taxon>
        <taxon>Insecta</taxon>
        <taxon>Pterygota</taxon>
        <taxon>Neoptera</taxon>
        <taxon>Endopterygota</taxon>
        <taxon>Lepidoptera</taxon>
        <taxon>Glossata</taxon>
        <taxon>Ditrysia</taxon>
        <taxon>Papilionoidea</taxon>
        <taxon>Nymphalidae</taxon>
        <taxon>Danainae</taxon>
        <taxon>Danaini</taxon>
        <taxon>Danaina</taxon>
        <taxon>Danaus</taxon>
        <taxon>Danaus</taxon>
    </lineage>
</organism>
<dbReference type="InParanoid" id="A0A212EQD6"/>
<dbReference type="KEGG" id="dpl:KGM_210631"/>
<protein>
    <submittedName>
        <fullName evidence="1">Uncharacterized protein</fullName>
    </submittedName>
</protein>
<gene>
    <name evidence="1" type="ORF">KGM_210631</name>
</gene>
<dbReference type="AlphaFoldDB" id="A0A212EQD6"/>
<name>A0A212EQD6_DANPL</name>
<reference evidence="1 2" key="1">
    <citation type="journal article" date="2011" name="Cell">
        <title>The monarch butterfly genome yields insights into long-distance migration.</title>
        <authorList>
            <person name="Zhan S."/>
            <person name="Merlin C."/>
            <person name="Boore J.L."/>
            <person name="Reppert S.M."/>
        </authorList>
    </citation>
    <scope>NUCLEOTIDE SEQUENCE [LARGE SCALE GENOMIC DNA]</scope>
    <source>
        <strain evidence="1">F-2</strain>
    </source>
</reference>
<proteinExistence type="predicted"/>
<keyword evidence="2" id="KW-1185">Reference proteome</keyword>
<accession>A0A212EQD6</accession>
<dbReference type="Proteomes" id="UP000007151">
    <property type="component" value="Unassembled WGS sequence"/>
</dbReference>
<evidence type="ECO:0000313" key="1">
    <source>
        <dbReference type="EMBL" id="OWR43674.1"/>
    </source>
</evidence>
<evidence type="ECO:0000313" key="2">
    <source>
        <dbReference type="Proteomes" id="UP000007151"/>
    </source>
</evidence>
<dbReference type="EMBL" id="AGBW02013272">
    <property type="protein sequence ID" value="OWR43674.1"/>
    <property type="molecule type" value="Genomic_DNA"/>
</dbReference>
<comment type="caution">
    <text evidence="1">The sequence shown here is derived from an EMBL/GenBank/DDBJ whole genome shotgun (WGS) entry which is preliminary data.</text>
</comment>